<dbReference type="InterPro" id="IPR011109">
    <property type="entry name" value="DNA_bind_recombinase_dom"/>
</dbReference>
<dbReference type="OrthoDB" id="2290206at2"/>
<organism evidence="4 5">
    <name type="scientific">Thermoflexibacter ruber</name>
    <dbReference type="NCBI Taxonomy" id="1003"/>
    <lineage>
        <taxon>Bacteria</taxon>
        <taxon>Pseudomonadati</taxon>
        <taxon>Bacteroidota</taxon>
        <taxon>Cytophagia</taxon>
        <taxon>Cytophagales</taxon>
        <taxon>Thermoflexibacteraceae</taxon>
        <taxon>Thermoflexibacter</taxon>
    </lineage>
</organism>
<dbReference type="Pfam" id="PF07508">
    <property type="entry name" value="Recombinase"/>
    <property type="match status" value="1"/>
</dbReference>
<dbReference type="PANTHER" id="PTHR30461">
    <property type="entry name" value="DNA-INVERTASE FROM LAMBDOID PROPHAGE"/>
    <property type="match status" value="1"/>
</dbReference>
<dbReference type="STRING" id="1003.SAMN04488541_11161"/>
<protein>
    <submittedName>
        <fullName evidence="4">Site-specific DNA recombinase</fullName>
    </submittedName>
</protein>
<dbReference type="InterPro" id="IPR050639">
    <property type="entry name" value="SSR_resolvase"/>
</dbReference>
<proteinExistence type="predicted"/>
<feature type="domain" description="Resolvase/invertase-type recombinase catalytic" evidence="3">
    <location>
        <begin position="5"/>
        <end position="145"/>
    </location>
</feature>
<dbReference type="Pfam" id="PF00239">
    <property type="entry name" value="Resolvase"/>
    <property type="match status" value="1"/>
</dbReference>
<keyword evidence="2" id="KW-0233">DNA recombination</keyword>
<keyword evidence="5" id="KW-1185">Reference proteome</keyword>
<name>A0A1I2KF91_9BACT</name>
<dbReference type="SUPFAM" id="SSF53041">
    <property type="entry name" value="Resolvase-like"/>
    <property type="match status" value="1"/>
</dbReference>
<evidence type="ECO:0000256" key="2">
    <source>
        <dbReference type="ARBA" id="ARBA00023172"/>
    </source>
</evidence>
<dbReference type="InterPro" id="IPR036162">
    <property type="entry name" value="Resolvase-like_N_sf"/>
</dbReference>
<reference evidence="4 5" key="1">
    <citation type="submission" date="2016-10" db="EMBL/GenBank/DDBJ databases">
        <authorList>
            <person name="de Groot N.N."/>
        </authorList>
    </citation>
    <scope>NUCLEOTIDE SEQUENCE [LARGE SCALE GENOMIC DNA]</scope>
    <source>
        <strain>GEY</strain>
        <strain evidence="5">DSM 9560</strain>
    </source>
</reference>
<gene>
    <name evidence="4" type="ORF">SAMN04488541_11161</name>
</gene>
<evidence type="ECO:0000259" key="3">
    <source>
        <dbReference type="PROSITE" id="PS51736"/>
    </source>
</evidence>
<dbReference type="InterPro" id="IPR006119">
    <property type="entry name" value="Resolv_N"/>
</dbReference>
<dbReference type="GO" id="GO:0003677">
    <property type="term" value="F:DNA binding"/>
    <property type="evidence" value="ECO:0007669"/>
    <property type="project" value="UniProtKB-KW"/>
</dbReference>
<dbReference type="PROSITE" id="PS51736">
    <property type="entry name" value="RECOMBINASES_3"/>
    <property type="match status" value="1"/>
</dbReference>
<dbReference type="CDD" id="cd00338">
    <property type="entry name" value="Ser_Recombinase"/>
    <property type="match status" value="1"/>
</dbReference>
<dbReference type="SMART" id="SM00857">
    <property type="entry name" value="Resolvase"/>
    <property type="match status" value="1"/>
</dbReference>
<dbReference type="Proteomes" id="UP000199513">
    <property type="component" value="Unassembled WGS sequence"/>
</dbReference>
<sequence length="307" mass="34666">MNTQKYVAYYRVSTKKQGKSGLGLESQKSQVLAFVKMKQGELIGEFTDVQSGKFDESVRTELKKAINLAGKEKATLIVAKQDRLGRDVSHINSLLKGKVQFISLDNLQGSGNELYALMLGVFAQVERKVINERTKKAIEVRRQRGDFSGENVNKLLANFGGENKMKEGREKGLVSMKESAKKRNERVVTMIAGLLKENQCMPYSEIANKLNEFGETLPLSKKPYDVSSVARLVNKYIKGKTNEYVKLDASKGTTKEQVKRDLRAFCKEMHAKGYKYSYIAKHLNNNKITTANGNKFYSQTIKRLINE</sequence>
<dbReference type="EMBL" id="FONY01000116">
    <property type="protein sequence ID" value="SFF65103.1"/>
    <property type="molecule type" value="Genomic_DNA"/>
</dbReference>
<dbReference type="RefSeq" id="WP_091549659.1">
    <property type="nucleotide sequence ID" value="NZ_FONY01000116.1"/>
</dbReference>
<accession>A0A1I2KF91</accession>
<dbReference type="Gene3D" id="3.40.50.1390">
    <property type="entry name" value="Resolvase, N-terminal catalytic domain"/>
    <property type="match status" value="1"/>
</dbReference>
<evidence type="ECO:0000256" key="1">
    <source>
        <dbReference type="ARBA" id="ARBA00023125"/>
    </source>
</evidence>
<dbReference type="AlphaFoldDB" id="A0A1I2KF91"/>
<evidence type="ECO:0000313" key="4">
    <source>
        <dbReference type="EMBL" id="SFF65103.1"/>
    </source>
</evidence>
<dbReference type="PANTHER" id="PTHR30461:SF2">
    <property type="entry name" value="SERINE RECOMBINASE PINE-RELATED"/>
    <property type="match status" value="1"/>
</dbReference>
<evidence type="ECO:0000313" key="5">
    <source>
        <dbReference type="Proteomes" id="UP000199513"/>
    </source>
</evidence>
<dbReference type="GO" id="GO:0000150">
    <property type="term" value="F:DNA strand exchange activity"/>
    <property type="evidence" value="ECO:0007669"/>
    <property type="project" value="InterPro"/>
</dbReference>
<keyword evidence="1" id="KW-0238">DNA-binding</keyword>